<evidence type="ECO:0000256" key="10">
    <source>
        <dbReference type="ARBA" id="ARBA00022842"/>
    </source>
</evidence>
<dbReference type="GO" id="GO:0003677">
    <property type="term" value="F:DNA binding"/>
    <property type="evidence" value="ECO:0007669"/>
    <property type="project" value="InterPro"/>
</dbReference>
<dbReference type="SMART" id="SM00484">
    <property type="entry name" value="XPGI"/>
    <property type="match status" value="1"/>
</dbReference>
<dbReference type="CDD" id="cd09907">
    <property type="entry name" value="H3TH_FEN1-Euk"/>
    <property type="match status" value="1"/>
</dbReference>
<dbReference type="PANTHER" id="PTHR11081">
    <property type="entry name" value="FLAP ENDONUCLEASE FAMILY MEMBER"/>
    <property type="match status" value="1"/>
</dbReference>
<evidence type="ECO:0000256" key="15">
    <source>
        <dbReference type="ARBA" id="ARBA00034726"/>
    </source>
</evidence>
<dbReference type="PANTHER" id="PTHR11081:SF71">
    <property type="entry name" value="FLAP ENDONUCLEASE 1"/>
    <property type="match status" value="1"/>
</dbReference>
<dbReference type="Pfam" id="PF00867">
    <property type="entry name" value="XPG_I"/>
    <property type="match status" value="1"/>
</dbReference>
<evidence type="ECO:0000313" key="20">
    <source>
        <dbReference type="RefSeq" id="XP_033788908.1"/>
    </source>
</evidence>
<comment type="function">
    <text evidence="14">Structure-specific nuclease with 5'-flap endonuclease and 5'-3' exonuclease activities involved in DNA replication and repair. During DNA replication, cleaves the 5'-overhanging flap structure that is generated by displacement synthesis when DNA polymerase encounters the 5'-end of a downstream Okazaki fragment. It enters the flap from the 5'-end and then tracks to cleave the flap base, leaving a nick for ligation. Also involved in the long patch base excision repair (LP-BER) pathway, by cleaving within the apurinic/apyrimidinic (AP) site-terminated flap. Acts as a genome stabilization factor that prevents flaps from equilibrating into structures that lead to duplications and deletions. Also possesses 5'-3' exonuclease activity on nicked or gapped double-stranded DNA, and exhibits RNase H activity. Also involved in replication and repair of rDNA and in repairing mitochondrial DNA.</text>
</comment>
<dbReference type="SMART" id="SM00279">
    <property type="entry name" value="HhH2"/>
    <property type="match status" value="1"/>
</dbReference>
<evidence type="ECO:0000256" key="16">
    <source>
        <dbReference type="SAM" id="MobiDB-lite"/>
    </source>
</evidence>
<proteinExistence type="inferred from homology"/>
<feature type="region of interest" description="Disordered" evidence="16">
    <location>
        <begin position="304"/>
        <end position="368"/>
    </location>
</feature>
<keyword evidence="9" id="KW-0269">Exonuclease</keyword>
<dbReference type="GO" id="GO:0008409">
    <property type="term" value="F:5'-3' exonuclease activity"/>
    <property type="evidence" value="ECO:0007669"/>
    <property type="project" value="TreeGrafter"/>
</dbReference>
<keyword evidence="6 20" id="KW-0255">Endonuclease</keyword>
<evidence type="ECO:0000256" key="4">
    <source>
        <dbReference type="ARBA" id="ARBA00022722"/>
    </source>
</evidence>
<keyword evidence="5" id="KW-0479">Metal-binding</keyword>
<keyword evidence="13" id="KW-0539">Nucleus</keyword>
<feature type="domain" description="XPG N-terminal" evidence="18">
    <location>
        <begin position="1"/>
        <end position="107"/>
    </location>
</feature>
<dbReference type="SUPFAM" id="SSF47807">
    <property type="entry name" value="5' to 3' exonuclease, C-terminal subdomain"/>
    <property type="match status" value="1"/>
</dbReference>
<keyword evidence="10" id="KW-0460">Magnesium</keyword>
<sequence>MGIKKLAELIKEAAPEAVRRVPLQEYRGRIIALDTSIFIYQFRAKMPAIVNSYGEDISYLQGLFYRTAHLLENGIKPVYVFEGHPPNLKQPLLARRAAATGNERRSAGAEFESSQKQDCETLLSHLGVPCVKALGEAEATCAALVACGKVWGTATEDMDALPFGSTRLIRHLKADKNCEVEEYDLPCILEKLKLTHEQFVDLCILLGCDYCEKIWGLGPKKALKLLQKHRSIEQILQNIDLKHPPSKTWPFQESRELFLQPQVADTSQILLEWAEPNEEQLVQFLSHRKHMKEDRVRKRLRKLHVAQSNEENPESQQEVPKKKRQKRMLDFFPVKKSAGRMKASKPRESNKKPKMPEITVKSSGARVP</sequence>
<evidence type="ECO:0000256" key="12">
    <source>
        <dbReference type="ARBA" id="ARBA00023204"/>
    </source>
</evidence>
<dbReference type="GO" id="GO:0017108">
    <property type="term" value="F:5'-flap endonuclease activity"/>
    <property type="evidence" value="ECO:0007669"/>
    <property type="project" value="TreeGrafter"/>
</dbReference>
<dbReference type="InterPro" id="IPR029060">
    <property type="entry name" value="PIN-like_dom_sf"/>
</dbReference>
<keyword evidence="19" id="KW-1185">Reference proteome</keyword>
<gene>
    <name evidence="20" type="primary">LOC117355054</name>
</gene>
<feature type="compositionally biased region" description="Basic and acidic residues" evidence="16">
    <location>
        <begin position="345"/>
        <end position="355"/>
    </location>
</feature>
<keyword evidence="2" id="KW-0597">Phosphoprotein</keyword>
<dbReference type="PRINTS" id="PR00853">
    <property type="entry name" value="XPGRADSUPER"/>
</dbReference>
<feature type="domain" description="XPG-I" evidence="17">
    <location>
        <begin position="124"/>
        <end position="194"/>
    </location>
</feature>
<dbReference type="FunFam" id="1.10.150.20:FF:000009">
    <property type="entry name" value="Flap endonuclease 1"/>
    <property type="match status" value="1"/>
</dbReference>
<dbReference type="GO" id="GO:0004523">
    <property type="term" value="F:RNA-DNA hybrid ribonuclease activity"/>
    <property type="evidence" value="ECO:0007669"/>
    <property type="project" value="TreeGrafter"/>
</dbReference>
<comment type="similarity">
    <text evidence="15">Belongs to the XPG/RAD2 endonuclease family. FEN1 subfamily.</text>
</comment>
<name>A0A6P8QN50_GEOSA</name>
<evidence type="ECO:0000259" key="17">
    <source>
        <dbReference type="SMART" id="SM00484"/>
    </source>
</evidence>
<dbReference type="GO" id="GO:0005634">
    <property type="term" value="C:nucleus"/>
    <property type="evidence" value="ECO:0007669"/>
    <property type="project" value="TreeGrafter"/>
</dbReference>
<dbReference type="Proteomes" id="UP000515159">
    <property type="component" value="Chromosome 2"/>
</dbReference>
<reference evidence="20" key="1">
    <citation type="submission" date="2025-08" db="UniProtKB">
        <authorList>
            <consortium name="RefSeq"/>
        </authorList>
    </citation>
    <scope>IDENTIFICATION</scope>
</reference>
<dbReference type="InterPro" id="IPR006085">
    <property type="entry name" value="XPG_DNA_repair_N"/>
</dbReference>
<protein>
    <submittedName>
        <fullName evidence="20">Probable flap endonuclease 1 homolog isoform X1</fullName>
    </submittedName>
</protein>
<accession>A0A6P8QN50</accession>
<evidence type="ECO:0000256" key="1">
    <source>
        <dbReference type="ARBA" id="ARBA00001946"/>
    </source>
</evidence>
<dbReference type="Gene3D" id="3.40.50.1010">
    <property type="entry name" value="5'-nuclease"/>
    <property type="match status" value="1"/>
</dbReference>
<evidence type="ECO:0000256" key="13">
    <source>
        <dbReference type="ARBA" id="ARBA00023242"/>
    </source>
</evidence>
<evidence type="ECO:0000256" key="11">
    <source>
        <dbReference type="ARBA" id="ARBA00023128"/>
    </source>
</evidence>
<dbReference type="GeneID" id="117355054"/>
<evidence type="ECO:0000259" key="18">
    <source>
        <dbReference type="SMART" id="SM00485"/>
    </source>
</evidence>
<keyword evidence="12" id="KW-0234">DNA repair</keyword>
<dbReference type="GO" id="GO:0000287">
    <property type="term" value="F:magnesium ion binding"/>
    <property type="evidence" value="ECO:0007669"/>
    <property type="project" value="TreeGrafter"/>
</dbReference>
<dbReference type="InterPro" id="IPR006084">
    <property type="entry name" value="XPG/Rad2"/>
</dbReference>
<dbReference type="SMART" id="SM00485">
    <property type="entry name" value="XPGN"/>
    <property type="match status" value="1"/>
</dbReference>
<dbReference type="GO" id="GO:0030145">
    <property type="term" value="F:manganese ion binding"/>
    <property type="evidence" value="ECO:0007669"/>
    <property type="project" value="TreeGrafter"/>
</dbReference>
<evidence type="ECO:0000256" key="6">
    <source>
        <dbReference type="ARBA" id="ARBA00022759"/>
    </source>
</evidence>
<evidence type="ECO:0000256" key="7">
    <source>
        <dbReference type="ARBA" id="ARBA00022763"/>
    </source>
</evidence>
<dbReference type="OrthoDB" id="1937206at2759"/>
<evidence type="ECO:0000256" key="2">
    <source>
        <dbReference type="ARBA" id="ARBA00022553"/>
    </source>
</evidence>
<dbReference type="GO" id="GO:0006260">
    <property type="term" value="P:DNA replication"/>
    <property type="evidence" value="ECO:0007669"/>
    <property type="project" value="UniProtKB-KW"/>
</dbReference>
<dbReference type="RefSeq" id="XP_033788908.1">
    <property type="nucleotide sequence ID" value="XM_033933017.1"/>
</dbReference>
<keyword evidence="11" id="KW-0496">Mitochondrion</keyword>
<dbReference type="SUPFAM" id="SSF88723">
    <property type="entry name" value="PIN domain-like"/>
    <property type="match status" value="1"/>
</dbReference>
<evidence type="ECO:0000256" key="3">
    <source>
        <dbReference type="ARBA" id="ARBA00022705"/>
    </source>
</evidence>
<dbReference type="InParanoid" id="A0A6P8QN50"/>
<evidence type="ECO:0000256" key="8">
    <source>
        <dbReference type="ARBA" id="ARBA00022801"/>
    </source>
</evidence>
<keyword evidence="3" id="KW-0235">DNA replication</keyword>
<evidence type="ECO:0000256" key="9">
    <source>
        <dbReference type="ARBA" id="ARBA00022839"/>
    </source>
</evidence>
<dbReference type="KEGG" id="gsh:117355054"/>
<dbReference type="InterPro" id="IPR036279">
    <property type="entry name" value="5-3_exonuclease_C_sf"/>
</dbReference>
<organism evidence="19 20">
    <name type="scientific">Geotrypetes seraphini</name>
    <name type="common">Gaboon caecilian</name>
    <name type="synonym">Caecilia seraphini</name>
    <dbReference type="NCBI Taxonomy" id="260995"/>
    <lineage>
        <taxon>Eukaryota</taxon>
        <taxon>Metazoa</taxon>
        <taxon>Chordata</taxon>
        <taxon>Craniata</taxon>
        <taxon>Vertebrata</taxon>
        <taxon>Euteleostomi</taxon>
        <taxon>Amphibia</taxon>
        <taxon>Gymnophiona</taxon>
        <taxon>Geotrypetes</taxon>
    </lineage>
</organism>
<evidence type="ECO:0000256" key="5">
    <source>
        <dbReference type="ARBA" id="ARBA00022723"/>
    </source>
</evidence>
<comment type="cofactor">
    <cofactor evidence="1">
        <name>Mg(2+)</name>
        <dbReference type="ChEBI" id="CHEBI:18420"/>
    </cofactor>
</comment>
<dbReference type="Gene3D" id="1.10.150.20">
    <property type="entry name" value="5' to 3' exonuclease, C-terminal subdomain"/>
    <property type="match status" value="1"/>
</dbReference>
<keyword evidence="7" id="KW-0227">DNA damage</keyword>
<feature type="compositionally biased region" description="Low complexity" evidence="16">
    <location>
        <begin position="307"/>
        <end position="318"/>
    </location>
</feature>
<dbReference type="InterPro" id="IPR008918">
    <property type="entry name" value="HhH2"/>
</dbReference>
<evidence type="ECO:0000256" key="14">
    <source>
        <dbReference type="ARBA" id="ARBA00029382"/>
    </source>
</evidence>
<keyword evidence="4" id="KW-0540">Nuclease</keyword>
<dbReference type="InterPro" id="IPR006086">
    <property type="entry name" value="XPG-I_dom"/>
</dbReference>
<dbReference type="Pfam" id="PF00752">
    <property type="entry name" value="XPG_N"/>
    <property type="match status" value="1"/>
</dbReference>
<dbReference type="AlphaFoldDB" id="A0A6P8QN50"/>
<dbReference type="GO" id="GO:0006281">
    <property type="term" value="P:DNA repair"/>
    <property type="evidence" value="ECO:0007669"/>
    <property type="project" value="UniProtKB-KW"/>
</dbReference>
<keyword evidence="8" id="KW-0378">Hydrolase</keyword>
<evidence type="ECO:0000313" key="19">
    <source>
        <dbReference type="Proteomes" id="UP000515159"/>
    </source>
</evidence>